<dbReference type="InterPro" id="IPR032675">
    <property type="entry name" value="LRR_dom_sf"/>
</dbReference>
<dbReference type="SUPFAM" id="SSF52047">
    <property type="entry name" value="RNI-like"/>
    <property type="match status" value="1"/>
</dbReference>
<evidence type="ECO:0000313" key="1">
    <source>
        <dbReference type="EMBL" id="KDO16032.1"/>
    </source>
</evidence>
<protein>
    <submittedName>
        <fullName evidence="1">Uncharacterized protein</fullName>
    </submittedName>
</protein>
<reference evidence="1 2" key="1">
    <citation type="journal article" date="2013" name="PLoS Genet.">
        <title>Distinctive expansion of potential virulence genes in the genome of the oomycete fish pathogen Saprolegnia parasitica.</title>
        <authorList>
            <person name="Jiang R.H."/>
            <person name="de Bruijn I."/>
            <person name="Haas B.J."/>
            <person name="Belmonte R."/>
            <person name="Lobach L."/>
            <person name="Christie J."/>
            <person name="van den Ackerveken G."/>
            <person name="Bottin A."/>
            <person name="Bulone V."/>
            <person name="Diaz-Moreno S.M."/>
            <person name="Dumas B."/>
            <person name="Fan L."/>
            <person name="Gaulin E."/>
            <person name="Govers F."/>
            <person name="Grenville-Briggs L.J."/>
            <person name="Horner N.R."/>
            <person name="Levin J.Z."/>
            <person name="Mammella M."/>
            <person name="Meijer H.J."/>
            <person name="Morris P."/>
            <person name="Nusbaum C."/>
            <person name="Oome S."/>
            <person name="Phillips A.J."/>
            <person name="van Rooyen D."/>
            <person name="Rzeszutek E."/>
            <person name="Saraiva M."/>
            <person name="Secombes C.J."/>
            <person name="Seidl M.F."/>
            <person name="Snel B."/>
            <person name="Stassen J.H."/>
            <person name="Sykes S."/>
            <person name="Tripathy S."/>
            <person name="van den Berg H."/>
            <person name="Vega-Arreguin J.C."/>
            <person name="Wawra S."/>
            <person name="Young S.K."/>
            <person name="Zeng Q."/>
            <person name="Dieguez-Uribeondo J."/>
            <person name="Russ C."/>
            <person name="Tyler B.M."/>
            <person name="van West P."/>
        </authorList>
    </citation>
    <scope>NUCLEOTIDE SEQUENCE [LARGE SCALE GENOMIC DNA]</scope>
    <source>
        <strain evidence="1 2">CBS 223.65</strain>
    </source>
</reference>
<name>A0A067BMS8_SAPPC</name>
<dbReference type="KEGG" id="spar:SPRG_18432"/>
<keyword evidence="2" id="KW-1185">Reference proteome</keyword>
<dbReference type="AlphaFoldDB" id="A0A067BMS8"/>
<proteinExistence type="predicted"/>
<dbReference type="EMBL" id="KK584382">
    <property type="protein sequence ID" value="KDO16032.1"/>
    <property type="molecule type" value="Genomic_DNA"/>
</dbReference>
<gene>
    <name evidence="1" type="ORF">SPRG_18432</name>
</gene>
<organism evidence="1 2">
    <name type="scientific">Saprolegnia parasitica (strain CBS 223.65)</name>
    <dbReference type="NCBI Taxonomy" id="695850"/>
    <lineage>
        <taxon>Eukaryota</taxon>
        <taxon>Sar</taxon>
        <taxon>Stramenopiles</taxon>
        <taxon>Oomycota</taxon>
        <taxon>Saprolegniomycetes</taxon>
        <taxon>Saprolegniales</taxon>
        <taxon>Saprolegniaceae</taxon>
        <taxon>Saprolegnia</taxon>
    </lineage>
</organism>
<accession>A0A067BMS8</accession>
<dbReference type="Proteomes" id="UP000030745">
    <property type="component" value="Unassembled WGS sequence"/>
</dbReference>
<feature type="non-terminal residue" evidence="1">
    <location>
        <position position="58"/>
    </location>
</feature>
<feature type="non-terminal residue" evidence="1">
    <location>
        <position position="1"/>
    </location>
</feature>
<dbReference type="RefSeq" id="XP_012213260.1">
    <property type="nucleotide sequence ID" value="XM_012357870.1"/>
</dbReference>
<dbReference type="GeneID" id="24139957"/>
<evidence type="ECO:0000313" key="2">
    <source>
        <dbReference type="Proteomes" id="UP000030745"/>
    </source>
</evidence>
<sequence length="58" mass="6269">VVWLMQLLSTSRCLTTVDLSYSKIGTAGFAALAKALPAWMARGLQTLTLRATGLRDDD</sequence>
<dbReference type="Gene3D" id="3.80.10.10">
    <property type="entry name" value="Ribonuclease Inhibitor"/>
    <property type="match status" value="1"/>
</dbReference>
<dbReference type="VEuPathDB" id="FungiDB:SPRG_18432"/>